<proteinExistence type="predicted"/>
<sequence>MIPCCHFILIVVKRKFVYLSSHAVLDQFYARKVKQLNCS</sequence>
<dbReference type="EMBL" id="GBRH01182789">
    <property type="protein sequence ID" value="JAE15107.1"/>
    <property type="molecule type" value="Transcribed_RNA"/>
</dbReference>
<protein>
    <submittedName>
        <fullName evidence="1">Si946063f09</fullName>
    </submittedName>
</protein>
<evidence type="ECO:0000313" key="1">
    <source>
        <dbReference type="EMBL" id="JAE15107.1"/>
    </source>
</evidence>
<reference evidence="1" key="1">
    <citation type="submission" date="2014-09" db="EMBL/GenBank/DDBJ databases">
        <authorList>
            <person name="Magalhaes I.L.F."/>
            <person name="Oliveira U."/>
            <person name="Santos F.R."/>
            <person name="Vidigal T.H.D.A."/>
            <person name="Brescovit A.D."/>
            <person name="Santos A.J."/>
        </authorList>
    </citation>
    <scope>NUCLEOTIDE SEQUENCE</scope>
    <source>
        <tissue evidence="1">Shoot tissue taken approximately 20 cm above the soil surface</tissue>
    </source>
</reference>
<name>A0A0A9FS80_ARUDO</name>
<dbReference type="AlphaFoldDB" id="A0A0A9FS80"/>
<organism evidence="1">
    <name type="scientific">Arundo donax</name>
    <name type="common">Giant reed</name>
    <name type="synonym">Donax arundinaceus</name>
    <dbReference type="NCBI Taxonomy" id="35708"/>
    <lineage>
        <taxon>Eukaryota</taxon>
        <taxon>Viridiplantae</taxon>
        <taxon>Streptophyta</taxon>
        <taxon>Embryophyta</taxon>
        <taxon>Tracheophyta</taxon>
        <taxon>Spermatophyta</taxon>
        <taxon>Magnoliopsida</taxon>
        <taxon>Liliopsida</taxon>
        <taxon>Poales</taxon>
        <taxon>Poaceae</taxon>
        <taxon>PACMAD clade</taxon>
        <taxon>Arundinoideae</taxon>
        <taxon>Arundineae</taxon>
        <taxon>Arundo</taxon>
    </lineage>
</organism>
<accession>A0A0A9FS80</accession>
<reference evidence="1" key="2">
    <citation type="journal article" date="2015" name="Data Brief">
        <title>Shoot transcriptome of the giant reed, Arundo donax.</title>
        <authorList>
            <person name="Barrero R.A."/>
            <person name="Guerrero F.D."/>
            <person name="Moolhuijzen P."/>
            <person name="Goolsby J.A."/>
            <person name="Tidwell J."/>
            <person name="Bellgard S.E."/>
            <person name="Bellgard M.I."/>
        </authorList>
    </citation>
    <scope>NUCLEOTIDE SEQUENCE</scope>
    <source>
        <tissue evidence="1">Shoot tissue taken approximately 20 cm above the soil surface</tissue>
    </source>
</reference>